<dbReference type="InterPro" id="IPR051675">
    <property type="entry name" value="Endo/Exo/Phosphatase_dom_1"/>
</dbReference>
<feature type="transmembrane region" description="Helical" evidence="1">
    <location>
        <begin position="19"/>
        <end position="37"/>
    </location>
</feature>
<sequence length="199" mass="20569">MVEWFVKAVPENPTSRRKLMISAGAGVAAVAVIGALWSNATSGSGDVAVQPSSDRQINSQSSGTLFVQVVGAVAEPGVYEVPMDSRVMDAVALAGGLSRNADPASLNLARIVQDGEQIIVGAAGDARSRNVAQSLSDKVNINTATAADFDTLPRIGVTLAERIVAYRDAHGPFAGIESLLEVPGIGDLTLAGMRDKITL</sequence>
<dbReference type="Gene3D" id="3.10.560.10">
    <property type="entry name" value="Outer membrane lipoprotein wza domain like"/>
    <property type="match status" value="1"/>
</dbReference>
<dbReference type="Pfam" id="PF10531">
    <property type="entry name" value="SLBB"/>
    <property type="match status" value="1"/>
</dbReference>
<dbReference type="EMBL" id="CAEZSG010000021">
    <property type="protein sequence ID" value="CAB4532710.1"/>
    <property type="molecule type" value="Genomic_DNA"/>
</dbReference>
<dbReference type="InterPro" id="IPR019554">
    <property type="entry name" value="Soluble_ligand-bd"/>
</dbReference>
<organism evidence="3">
    <name type="scientific">freshwater metagenome</name>
    <dbReference type="NCBI Taxonomy" id="449393"/>
    <lineage>
        <taxon>unclassified sequences</taxon>
        <taxon>metagenomes</taxon>
        <taxon>ecological metagenomes</taxon>
    </lineage>
</organism>
<dbReference type="AlphaFoldDB" id="A0A6J6B0M3"/>
<dbReference type="NCBIfam" id="TIGR00426">
    <property type="entry name" value="competence protein ComEA helix-hairpin-helix repeat region"/>
    <property type="match status" value="1"/>
</dbReference>
<dbReference type="PANTHER" id="PTHR21180:SF32">
    <property type="entry name" value="ENDONUCLEASE_EXONUCLEASE_PHOSPHATASE FAMILY DOMAIN-CONTAINING PROTEIN 1"/>
    <property type="match status" value="1"/>
</dbReference>
<evidence type="ECO:0000313" key="3">
    <source>
        <dbReference type="EMBL" id="CAB4532710.1"/>
    </source>
</evidence>
<accession>A0A6J6B0M3</accession>
<name>A0A6J6B0M3_9ZZZZ</name>
<keyword evidence="1" id="KW-0472">Membrane</keyword>
<dbReference type="SUPFAM" id="SSF47781">
    <property type="entry name" value="RuvA domain 2-like"/>
    <property type="match status" value="1"/>
</dbReference>
<protein>
    <submittedName>
        <fullName evidence="3">Unannotated protein</fullName>
    </submittedName>
</protein>
<proteinExistence type="predicted"/>
<reference evidence="3" key="1">
    <citation type="submission" date="2020-05" db="EMBL/GenBank/DDBJ databases">
        <authorList>
            <person name="Chiriac C."/>
            <person name="Salcher M."/>
            <person name="Ghai R."/>
            <person name="Kavagutti S V."/>
        </authorList>
    </citation>
    <scope>NUCLEOTIDE SEQUENCE</scope>
</reference>
<dbReference type="InterPro" id="IPR004509">
    <property type="entry name" value="Competence_ComEA_HhH"/>
</dbReference>
<dbReference type="InterPro" id="IPR010994">
    <property type="entry name" value="RuvA_2-like"/>
</dbReference>
<keyword evidence="1" id="KW-0812">Transmembrane</keyword>
<dbReference type="GO" id="GO:0015627">
    <property type="term" value="C:type II protein secretion system complex"/>
    <property type="evidence" value="ECO:0007669"/>
    <property type="project" value="TreeGrafter"/>
</dbReference>
<gene>
    <name evidence="3" type="ORF">UFOPK1413_00244</name>
</gene>
<dbReference type="GO" id="GO:0015628">
    <property type="term" value="P:protein secretion by the type II secretion system"/>
    <property type="evidence" value="ECO:0007669"/>
    <property type="project" value="TreeGrafter"/>
</dbReference>
<dbReference type="Pfam" id="PF12836">
    <property type="entry name" value="HHH_3"/>
    <property type="match status" value="1"/>
</dbReference>
<keyword evidence="1" id="KW-1133">Transmembrane helix</keyword>
<feature type="domain" description="Soluble ligand binding" evidence="2">
    <location>
        <begin position="67"/>
        <end position="119"/>
    </location>
</feature>
<evidence type="ECO:0000259" key="2">
    <source>
        <dbReference type="Pfam" id="PF10531"/>
    </source>
</evidence>
<evidence type="ECO:0000256" key="1">
    <source>
        <dbReference type="SAM" id="Phobius"/>
    </source>
</evidence>
<dbReference type="PANTHER" id="PTHR21180">
    <property type="entry name" value="ENDONUCLEASE/EXONUCLEASE/PHOSPHATASE FAMILY DOMAIN-CONTAINING PROTEIN 1"/>
    <property type="match status" value="1"/>
</dbReference>
<dbReference type="Gene3D" id="1.10.150.310">
    <property type="entry name" value="Tex RuvX-like domain-like"/>
    <property type="match status" value="1"/>
</dbReference>